<accession>A0A540WNI4</accession>
<sequence>MSPFSVTSVSIGSEWVEAGVKDGGDAPLPVWRVVDFARDAGERYASSDVPFFYLVGPGGASRTVAAMEFVRDYQRAPSPAAKP</sequence>
<dbReference type="Proteomes" id="UP000315369">
    <property type="component" value="Unassembled WGS sequence"/>
</dbReference>
<dbReference type="AlphaFoldDB" id="A0A540WNI4"/>
<proteinExistence type="predicted"/>
<evidence type="ECO:0000313" key="1">
    <source>
        <dbReference type="EMBL" id="TQF10397.1"/>
    </source>
</evidence>
<name>A0A540WNI4_9BACT</name>
<organism evidence="1 2">
    <name type="scientific">Myxococcus llanfairpwllgwyngyllgogerychwyrndrobwllllantysiliogogogochensis</name>
    <dbReference type="NCBI Taxonomy" id="2590453"/>
    <lineage>
        <taxon>Bacteria</taxon>
        <taxon>Pseudomonadati</taxon>
        <taxon>Myxococcota</taxon>
        <taxon>Myxococcia</taxon>
        <taxon>Myxococcales</taxon>
        <taxon>Cystobacterineae</taxon>
        <taxon>Myxococcaceae</taxon>
        <taxon>Myxococcus</taxon>
    </lineage>
</organism>
<reference evidence="1 2" key="1">
    <citation type="submission" date="2019-06" db="EMBL/GenBank/DDBJ databases">
        <authorList>
            <person name="Livingstone P."/>
            <person name="Whitworth D."/>
        </authorList>
    </citation>
    <scope>NUCLEOTIDE SEQUENCE [LARGE SCALE GENOMIC DNA]</scope>
    <source>
        <strain evidence="1 2">AM401</strain>
    </source>
</reference>
<protein>
    <submittedName>
        <fullName evidence="1">Uncharacterized protein</fullName>
    </submittedName>
</protein>
<evidence type="ECO:0000313" key="2">
    <source>
        <dbReference type="Proteomes" id="UP000315369"/>
    </source>
</evidence>
<gene>
    <name evidence="1" type="ORF">FJV41_39720</name>
</gene>
<dbReference type="EMBL" id="VIFM01000258">
    <property type="protein sequence ID" value="TQF10397.1"/>
    <property type="molecule type" value="Genomic_DNA"/>
</dbReference>
<dbReference type="RefSeq" id="WP_141647824.1">
    <property type="nucleotide sequence ID" value="NZ_VIFM01000258.1"/>
</dbReference>
<keyword evidence="2" id="KW-1185">Reference proteome</keyword>
<comment type="caution">
    <text evidence="1">The sequence shown here is derived from an EMBL/GenBank/DDBJ whole genome shotgun (WGS) entry which is preliminary data.</text>
</comment>